<dbReference type="KEGG" id="coy:HF329_27730"/>
<dbReference type="SMART" id="SM00387">
    <property type="entry name" value="HATPase_c"/>
    <property type="match status" value="1"/>
</dbReference>
<feature type="transmembrane region" description="Helical" evidence="5">
    <location>
        <begin position="112"/>
        <end position="131"/>
    </location>
</feature>
<dbReference type="Pfam" id="PF00072">
    <property type="entry name" value="Response_reg"/>
    <property type="match status" value="1"/>
</dbReference>
<dbReference type="Proteomes" id="UP000502421">
    <property type="component" value="Chromosome"/>
</dbReference>
<dbReference type="Gene3D" id="3.40.50.2300">
    <property type="match status" value="1"/>
</dbReference>
<dbReference type="PROSITE" id="PS50110">
    <property type="entry name" value="RESPONSE_REGULATORY"/>
    <property type="match status" value="1"/>
</dbReference>
<feature type="transmembrane region" description="Helical" evidence="5">
    <location>
        <begin position="138"/>
        <end position="157"/>
    </location>
</feature>
<dbReference type="Proteomes" id="UP000503144">
    <property type="component" value="Chromosome"/>
</dbReference>
<keyword evidence="5" id="KW-0812">Transmembrane</keyword>
<evidence type="ECO:0000256" key="4">
    <source>
        <dbReference type="PROSITE-ProRule" id="PRU00169"/>
    </source>
</evidence>
<dbReference type="InterPro" id="IPR036890">
    <property type="entry name" value="HATPase_C_sf"/>
</dbReference>
<protein>
    <recommendedName>
        <fullName evidence="2">histidine kinase</fullName>
        <ecNumber evidence="2">2.7.13.3</ecNumber>
    </recommendedName>
</protein>
<dbReference type="InterPro" id="IPR005467">
    <property type="entry name" value="His_kinase_dom"/>
</dbReference>
<reference evidence="8" key="2">
    <citation type="submission" date="2020-09" db="EMBL/GenBank/DDBJ databases">
        <authorList>
            <person name="Kittiwongwattana C."/>
        </authorList>
    </citation>
    <scope>NUCLEOTIDE SEQUENCE</scope>
    <source>
        <strain evidence="8">1310</strain>
    </source>
</reference>
<evidence type="ECO:0000313" key="10">
    <source>
        <dbReference type="Proteomes" id="UP000502421"/>
    </source>
</evidence>
<keyword evidence="5" id="KW-0472">Membrane</keyword>
<keyword evidence="3 4" id="KW-0597">Phosphoprotein</keyword>
<feature type="transmembrane region" description="Helical" evidence="5">
    <location>
        <begin position="86"/>
        <end position="106"/>
    </location>
</feature>
<dbReference type="PANTHER" id="PTHR43547:SF2">
    <property type="entry name" value="HYBRID SIGNAL TRANSDUCTION HISTIDINE KINASE C"/>
    <property type="match status" value="1"/>
</dbReference>
<dbReference type="PANTHER" id="PTHR43547">
    <property type="entry name" value="TWO-COMPONENT HISTIDINE KINASE"/>
    <property type="match status" value="1"/>
</dbReference>
<dbReference type="PROSITE" id="PS50109">
    <property type="entry name" value="HIS_KIN"/>
    <property type="match status" value="1"/>
</dbReference>
<sequence>MKTTTILPRPVIQLLNTGVHLAKSAEAQRAVVLINAAATLTCILALITGLTIYYITSSIPMLLGVLAETSCFVGVIVLNKYGRHNLAAGVTLLIHCTFALYFGALLGPAMPLELITVFLLSFLTGGCYLIYRDKKIRVYLLVIILIVFSVMLTNNYTKLVEPIHIQSGPFLLIKGFCCISILTLMGFVVVEIINQNDKHKDQAALKLIELKQENKEIVAESEKRINYLYEAAHDMRTPISAVISFAETIEWDKVNNPDVVDTITKISKSGTIAREILNNTLDLAKLATGEFDVVNLAPMDLRATINDCLLVNSHFASKCNSHIALNYGKLPTYIISDGLFIKRLLNNVFSNAIKFSPEGSQIDLSIAITEEKLQERLLFTVSNPSKIPIDEIHQKIGRFKSERNQFENTGLGIGIIKELVKKLKGSCLMETDAKNVHFHFKIPFTECSPEQIASLKEMNKSSLFKDAKDLLVGRSVIIIEDDSMMTFYLSKWCIRQQASYRTYKDGNEGLNALMEGSLPDLLILDHKIPGLTGDLILYNLRYKDGFERMKIIINSACSDPAIHLRYKQFPGITFLTKPLDLAVMNAAIVRWF</sequence>
<dbReference type="EMBL" id="CP051204">
    <property type="protein sequence ID" value="QJB41399.1"/>
    <property type="molecule type" value="Genomic_DNA"/>
</dbReference>
<dbReference type="SMART" id="SM00388">
    <property type="entry name" value="HisKA"/>
    <property type="match status" value="1"/>
</dbReference>
<dbReference type="AlphaFoldDB" id="A0AAE6ZMX5"/>
<dbReference type="CDD" id="cd00156">
    <property type="entry name" value="REC"/>
    <property type="match status" value="1"/>
</dbReference>
<proteinExistence type="predicted"/>
<dbReference type="Gene3D" id="3.30.565.10">
    <property type="entry name" value="Histidine kinase-like ATPase, C-terminal domain"/>
    <property type="match status" value="1"/>
</dbReference>
<dbReference type="CDD" id="cd00082">
    <property type="entry name" value="HisKA"/>
    <property type="match status" value="1"/>
</dbReference>
<feature type="domain" description="Response regulatory" evidence="7">
    <location>
        <begin position="475"/>
        <end position="592"/>
    </location>
</feature>
<evidence type="ECO:0000259" key="7">
    <source>
        <dbReference type="PROSITE" id="PS50110"/>
    </source>
</evidence>
<dbReference type="InterPro" id="IPR003594">
    <property type="entry name" value="HATPase_dom"/>
</dbReference>
<dbReference type="InterPro" id="IPR003661">
    <property type="entry name" value="HisK_dim/P_dom"/>
</dbReference>
<feature type="transmembrane region" description="Helical" evidence="5">
    <location>
        <begin position="30"/>
        <end position="55"/>
    </location>
</feature>
<feature type="modified residue" description="4-aspartylphosphate" evidence="4">
    <location>
        <position position="525"/>
    </location>
</feature>
<gene>
    <name evidence="9" type="ORF">HF324_27590</name>
    <name evidence="8" type="ORF">HF329_27730</name>
</gene>
<dbReference type="InterPro" id="IPR011006">
    <property type="entry name" value="CheY-like_superfamily"/>
</dbReference>
<dbReference type="Pfam" id="PF02518">
    <property type="entry name" value="HATPase_c"/>
    <property type="match status" value="1"/>
</dbReference>
<dbReference type="SMART" id="SM00448">
    <property type="entry name" value="REC"/>
    <property type="match status" value="1"/>
</dbReference>
<evidence type="ECO:0000259" key="6">
    <source>
        <dbReference type="PROSITE" id="PS50109"/>
    </source>
</evidence>
<dbReference type="EMBL" id="CP051205">
    <property type="protein sequence ID" value="QJB34888.1"/>
    <property type="molecule type" value="Genomic_DNA"/>
</dbReference>
<organism evidence="8 10">
    <name type="scientific">Chitinophaga oryzae</name>
    <dbReference type="NCBI Taxonomy" id="2725414"/>
    <lineage>
        <taxon>Bacteria</taxon>
        <taxon>Pseudomonadati</taxon>
        <taxon>Bacteroidota</taxon>
        <taxon>Chitinophagia</taxon>
        <taxon>Chitinophagales</taxon>
        <taxon>Chitinophagaceae</taxon>
        <taxon>Chitinophaga</taxon>
    </lineage>
</organism>
<dbReference type="InterPro" id="IPR001789">
    <property type="entry name" value="Sig_transdc_resp-reg_receiver"/>
</dbReference>
<feature type="transmembrane region" description="Helical" evidence="5">
    <location>
        <begin position="169"/>
        <end position="190"/>
    </location>
</feature>
<dbReference type="InterPro" id="IPR036097">
    <property type="entry name" value="HisK_dim/P_sf"/>
</dbReference>
<keyword evidence="11" id="KW-1185">Reference proteome</keyword>
<feature type="domain" description="Histidine kinase" evidence="6">
    <location>
        <begin position="230"/>
        <end position="446"/>
    </location>
</feature>
<evidence type="ECO:0000256" key="1">
    <source>
        <dbReference type="ARBA" id="ARBA00000085"/>
    </source>
</evidence>
<dbReference type="SUPFAM" id="SSF55874">
    <property type="entry name" value="ATPase domain of HSP90 chaperone/DNA topoisomerase II/histidine kinase"/>
    <property type="match status" value="1"/>
</dbReference>
<dbReference type="Pfam" id="PF00512">
    <property type="entry name" value="HisKA"/>
    <property type="match status" value="1"/>
</dbReference>
<evidence type="ECO:0000256" key="3">
    <source>
        <dbReference type="ARBA" id="ARBA00022553"/>
    </source>
</evidence>
<reference evidence="10" key="1">
    <citation type="submission" date="2020-04" db="EMBL/GenBank/DDBJ databases">
        <authorList>
            <person name="Kittiwongwattana C."/>
        </authorList>
    </citation>
    <scope>NUCLEOTIDE SEQUENCE [LARGE SCALE GENOMIC DNA]</scope>
    <source>
        <strain evidence="9">1303</strain>
        <strain evidence="10">1310</strain>
    </source>
</reference>
<dbReference type="GO" id="GO:0000155">
    <property type="term" value="F:phosphorelay sensor kinase activity"/>
    <property type="evidence" value="ECO:0007669"/>
    <property type="project" value="InterPro"/>
</dbReference>
<evidence type="ECO:0000313" key="8">
    <source>
        <dbReference type="EMBL" id="QJB34888.1"/>
    </source>
</evidence>
<name>A0AAE6ZMX5_9BACT</name>
<evidence type="ECO:0000256" key="5">
    <source>
        <dbReference type="SAM" id="Phobius"/>
    </source>
</evidence>
<accession>A0AAE6ZMX5</accession>
<dbReference type="SUPFAM" id="SSF47384">
    <property type="entry name" value="Homodimeric domain of signal transducing histidine kinase"/>
    <property type="match status" value="1"/>
</dbReference>
<dbReference type="RefSeq" id="WP_168809398.1">
    <property type="nucleotide sequence ID" value="NZ_CP051204.2"/>
</dbReference>
<evidence type="ECO:0000256" key="2">
    <source>
        <dbReference type="ARBA" id="ARBA00012438"/>
    </source>
</evidence>
<evidence type="ECO:0000313" key="11">
    <source>
        <dbReference type="Proteomes" id="UP000503144"/>
    </source>
</evidence>
<dbReference type="EC" id="2.7.13.3" evidence="2"/>
<keyword evidence="5" id="KW-1133">Transmembrane helix</keyword>
<comment type="catalytic activity">
    <reaction evidence="1">
        <text>ATP + protein L-histidine = ADP + protein N-phospho-L-histidine.</text>
        <dbReference type="EC" id="2.7.13.3"/>
    </reaction>
</comment>
<dbReference type="Gene3D" id="1.10.287.130">
    <property type="match status" value="1"/>
</dbReference>
<feature type="transmembrane region" description="Helical" evidence="5">
    <location>
        <begin position="61"/>
        <end position="79"/>
    </location>
</feature>
<dbReference type="SUPFAM" id="SSF52172">
    <property type="entry name" value="CheY-like"/>
    <property type="match status" value="1"/>
</dbReference>
<evidence type="ECO:0000313" key="9">
    <source>
        <dbReference type="EMBL" id="QJB41399.1"/>
    </source>
</evidence>